<keyword evidence="1" id="KW-1133">Transmembrane helix</keyword>
<proteinExistence type="predicted"/>
<reference evidence="2 3" key="1">
    <citation type="journal article" date="2023" name="Nucleic Acids Res.">
        <title>The hologenome of Daphnia magna reveals possible DNA methylation and microbiome-mediated evolution of the host genome.</title>
        <authorList>
            <person name="Chaturvedi A."/>
            <person name="Li X."/>
            <person name="Dhandapani V."/>
            <person name="Marshall H."/>
            <person name="Kissane S."/>
            <person name="Cuenca-Cambronero M."/>
            <person name="Asole G."/>
            <person name="Calvet F."/>
            <person name="Ruiz-Romero M."/>
            <person name="Marangio P."/>
            <person name="Guigo R."/>
            <person name="Rago D."/>
            <person name="Mirbahai L."/>
            <person name="Eastwood N."/>
            <person name="Colbourne J.K."/>
            <person name="Zhou J."/>
            <person name="Mallon E."/>
            <person name="Orsini L."/>
        </authorList>
    </citation>
    <scope>NUCLEOTIDE SEQUENCE [LARGE SCALE GENOMIC DNA]</scope>
    <source>
        <strain evidence="2">LRV0_1</strain>
    </source>
</reference>
<name>A0ABQ9ZWG5_9CRUS</name>
<protein>
    <submittedName>
        <fullName evidence="2">Uncharacterized protein</fullName>
    </submittedName>
</protein>
<evidence type="ECO:0000313" key="3">
    <source>
        <dbReference type="Proteomes" id="UP001234178"/>
    </source>
</evidence>
<organism evidence="2 3">
    <name type="scientific">Daphnia magna</name>
    <dbReference type="NCBI Taxonomy" id="35525"/>
    <lineage>
        <taxon>Eukaryota</taxon>
        <taxon>Metazoa</taxon>
        <taxon>Ecdysozoa</taxon>
        <taxon>Arthropoda</taxon>
        <taxon>Crustacea</taxon>
        <taxon>Branchiopoda</taxon>
        <taxon>Diplostraca</taxon>
        <taxon>Cladocera</taxon>
        <taxon>Anomopoda</taxon>
        <taxon>Daphniidae</taxon>
        <taxon>Daphnia</taxon>
    </lineage>
</organism>
<keyword evidence="1" id="KW-0472">Membrane</keyword>
<gene>
    <name evidence="2" type="ORF">OUZ56_032172</name>
</gene>
<comment type="caution">
    <text evidence="2">The sequence shown here is derived from an EMBL/GenBank/DDBJ whole genome shotgun (WGS) entry which is preliminary data.</text>
</comment>
<evidence type="ECO:0000313" key="2">
    <source>
        <dbReference type="EMBL" id="KAK4017223.1"/>
    </source>
</evidence>
<accession>A0ABQ9ZWG5</accession>
<dbReference type="EMBL" id="JAOYFB010000005">
    <property type="protein sequence ID" value="KAK4017223.1"/>
    <property type="molecule type" value="Genomic_DNA"/>
</dbReference>
<feature type="transmembrane region" description="Helical" evidence="1">
    <location>
        <begin position="35"/>
        <end position="57"/>
    </location>
</feature>
<keyword evidence="1" id="KW-0812">Transmembrane</keyword>
<dbReference type="Proteomes" id="UP001234178">
    <property type="component" value="Unassembled WGS sequence"/>
</dbReference>
<sequence>MKTQASQLEETHKGTISRLPATPSLPLCFSLSPDFQYGALTAGSSVPWLASFSTVVLSRHSRYKTIYSKNSVLTGL</sequence>
<keyword evidence="3" id="KW-1185">Reference proteome</keyword>
<evidence type="ECO:0000256" key="1">
    <source>
        <dbReference type="SAM" id="Phobius"/>
    </source>
</evidence>